<dbReference type="EMBL" id="HBEY01035702">
    <property type="protein sequence ID" value="CAD8613667.1"/>
    <property type="molecule type" value="Transcribed_RNA"/>
</dbReference>
<dbReference type="PROSITE" id="PS51257">
    <property type="entry name" value="PROKAR_LIPOPROTEIN"/>
    <property type="match status" value="1"/>
</dbReference>
<proteinExistence type="predicted"/>
<name>A0A7S0LL26_9EUKA</name>
<gene>
    <name evidence="1" type="ORF">CPEL01642_LOCUS17047</name>
</gene>
<organism evidence="1">
    <name type="scientific">Coccolithus braarudii</name>
    <dbReference type="NCBI Taxonomy" id="221442"/>
    <lineage>
        <taxon>Eukaryota</taxon>
        <taxon>Haptista</taxon>
        <taxon>Haptophyta</taxon>
        <taxon>Prymnesiophyceae</taxon>
        <taxon>Coccolithales</taxon>
        <taxon>Coccolithaceae</taxon>
        <taxon>Coccolithus</taxon>
    </lineage>
</organism>
<protein>
    <submittedName>
        <fullName evidence="1">Uncharacterized protein</fullName>
    </submittedName>
</protein>
<sequence length="114" mass="12173">MQLKCAVCGNQCHASLPMFVWSVGCAGPADIDDASMVRAMVGHLVPAYGSYLQEEGAYVVQQAQAAHLFFPHFTLVGGAVATHAPDMSASHKILNAPFSASHRLREGFVCDRVV</sequence>
<reference evidence="1" key="1">
    <citation type="submission" date="2021-01" db="EMBL/GenBank/DDBJ databases">
        <authorList>
            <person name="Corre E."/>
            <person name="Pelletier E."/>
            <person name="Niang G."/>
            <person name="Scheremetjew M."/>
            <person name="Finn R."/>
            <person name="Kale V."/>
            <person name="Holt S."/>
            <person name="Cochrane G."/>
            <person name="Meng A."/>
            <person name="Brown T."/>
            <person name="Cohen L."/>
        </authorList>
    </citation>
    <scope>NUCLEOTIDE SEQUENCE</scope>
    <source>
        <strain evidence="1">PLY182g</strain>
    </source>
</reference>
<evidence type="ECO:0000313" key="1">
    <source>
        <dbReference type="EMBL" id="CAD8613667.1"/>
    </source>
</evidence>
<accession>A0A7S0LL26</accession>
<dbReference type="AlphaFoldDB" id="A0A7S0LL26"/>